<evidence type="ECO:0000256" key="2">
    <source>
        <dbReference type="HAMAP-Rule" id="MF_01940"/>
    </source>
</evidence>
<dbReference type="Pfam" id="PF13563">
    <property type="entry name" value="2_5_RNA_ligase2"/>
    <property type="match status" value="1"/>
</dbReference>
<keyword evidence="4" id="KW-1185">Reference proteome</keyword>
<feature type="short sequence motif" description="HXTX 2" evidence="2">
    <location>
        <begin position="120"/>
        <end position="123"/>
    </location>
</feature>
<comment type="catalytic activity">
    <reaction evidence="2">
        <text>a 3'-end 2',3'-cyclophospho-ribonucleotide-RNA + H2O = a 3'-end 2'-phospho-ribonucleotide-RNA + H(+)</text>
        <dbReference type="Rhea" id="RHEA:11828"/>
        <dbReference type="Rhea" id="RHEA-COMP:10464"/>
        <dbReference type="Rhea" id="RHEA-COMP:17353"/>
        <dbReference type="ChEBI" id="CHEBI:15377"/>
        <dbReference type="ChEBI" id="CHEBI:15378"/>
        <dbReference type="ChEBI" id="CHEBI:83064"/>
        <dbReference type="ChEBI" id="CHEBI:173113"/>
        <dbReference type="EC" id="3.1.4.58"/>
    </reaction>
</comment>
<dbReference type="PANTHER" id="PTHR35561:SF1">
    <property type="entry name" value="RNA 2',3'-CYCLIC PHOSPHODIESTERASE"/>
    <property type="match status" value="1"/>
</dbReference>
<feature type="active site" description="Proton donor" evidence="2">
    <location>
        <position position="38"/>
    </location>
</feature>
<comment type="similarity">
    <text evidence="2">Belongs to the 2H phosphoesterase superfamily. ThpR family.</text>
</comment>
<keyword evidence="1 2" id="KW-0378">Hydrolase</keyword>
<feature type="active site" description="Proton acceptor" evidence="2">
    <location>
        <position position="120"/>
    </location>
</feature>
<organism evidence="3 4">
    <name type="scientific">Fluctibacter halophilus</name>
    <dbReference type="NCBI Taxonomy" id="226011"/>
    <lineage>
        <taxon>Bacteria</taxon>
        <taxon>Pseudomonadati</taxon>
        <taxon>Pseudomonadota</taxon>
        <taxon>Gammaproteobacteria</taxon>
        <taxon>Alteromonadales</taxon>
        <taxon>Alteromonadaceae</taxon>
        <taxon>Fluctibacter</taxon>
    </lineage>
</organism>
<reference evidence="3 4" key="1">
    <citation type="submission" date="2021-10" db="EMBL/GenBank/DDBJ databases">
        <title>Draft genome of Aestuariibacter halophilus JC2043.</title>
        <authorList>
            <person name="Emsley S.A."/>
            <person name="Pfannmuller K.M."/>
            <person name="Ushijima B."/>
            <person name="Saw J.H."/>
            <person name="Videau P."/>
        </authorList>
    </citation>
    <scope>NUCLEOTIDE SEQUENCE [LARGE SCALE GENOMIC DNA]</scope>
    <source>
        <strain evidence="3 4">JC2043</strain>
    </source>
</reference>
<dbReference type="EC" id="3.1.4.58" evidence="2"/>
<dbReference type="PANTHER" id="PTHR35561">
    <property type="entry name" value="RNA 2',3'-CYCLIC PHOSPHODIESTERASE"/>
    <property type="match status" value="1"/>
</dbReference>
<evidence type="ECO:0000313" key="3">
    <source>
        <dbReference type="EMBL" id="MCC2617416.1"/>
    </source>
</evidence>
<dbReference type="Proteomes" id="UP001520878">
    <property type="component" value="Unassembled WGS sequence"/>
</dbReference>
<gene>
    <name evidence="3" type="primary">thpR</name>
    <name evidence="3" type="ORF">LJ739_14280</name>
</gene>
<sequence length="178" mass="20152">MRCFLGFDLTAAEKLQLQSWCDKALPPLHKAVPPANYHITSVFLGQLEDDQLDHLTQALDTLNWDAFELHIDELGYWKKPRILYAGCQHIPDGANAVHRQLAAIAHQAGINVQHGHYVPHITVARKVVEPVPSPLFQPAMTIRLSQLHLFESVSGKQGVHYPIRRSWPCRLRSPGHRL</sequence>
<dbReference type="NCBIfam" id="TIGR02258">
    <property type="entry name" value="2_5_ligase"/>
    <property type="match status" value="1"/>
</dbReference>
<comment type="caution">
    <text evidence="3">The sequence shown here is derived from an EMBL/GenBank/DDBJ whole genome shotgun (WGS) entry which is preliminary data.</text>
</comment>
<dbReference type="HAMAP" id="MF_01940">
    <property type="entry name" value="RNA_CPDase"/>
    <property type="match status" value="1"/>
</dbReference>
<comment type="function">
    <text evidence="2">Hydrolyzes RNA 2',3'-cyclic phosphodiester to an RNA 2'-phosphomonoester.</text>
</comment>
<dbReference type="InterPro" id="IPR004175">
    <property type="entry name" value="RNA_CPDase"/>
</dbReference>
<dbReference type="SUPFAM" id="SSF55144">
    <property type="entry name" value="LigT-like"/>
    <property type="match status" value="1"/>
</dbReference>
<feature type="short sequence motif" description="HXTX 1" evidence="2">
    <location>
        <begin position="38"/>
        <end position="41"/>
    </location>
</feature>
<evidence type="ECO:0000313" key="4">
    <source>
        <dbReference type="Proteomes" id="UP001520878"/>
    </source>
</evidence>
<dbReference type="RefSeq" id="WP_229161547.1">
    <property type="nucleotide sequence ID" value="NZ_JAJEWP010000004.1"/>
</dbReference>
<proteinExistence type="inferred from homology"/>
<dbReference type="Gene3D" id="3.90.1140.10">
    <property type="entry name" value="Cyclic phosphodiesterase"/>
    <property type="match status" value="1"/>
</dbReference>
<evidence type="ECO:0000256" key="1">
    <source>
        <dbReference type="ARBA" id="ARBA00022801"/>
    </source>
</evidence>
<dbReference type="EMBL" id="JAJEWP010000004">
    <property type="protein sequence ID" value="MCC2617416.1"/>
    <property type="molecule type" value="Genomic_DNA"/>
</dbReference>
<dbReference type="InterPro" id="IPR009097">
    <property type="entry name" value="Cyclic_Pdiesterase"/>
</dbReference>
<name>A0ABS8GDY0_9ALTE</name>
<protein>
    <recommendedName>
        <fullName evidence="2">RNA 2',3'-cyclic phosphodiesterase</fullName>
        <shortName evidence="2">RNA 2',3'-CPDase</shortName>
        <ecNumber evidence="2">3.1.4.58</ecNumber>
    </recommendedName>
</protein>
<accession>A0ABS8GDY0</accession>